<dbReference type="EMBL" id="LPWE01000012">
    <property type="protein sequence ID" value="ODR94298.1"/>
    <property type="molecule type" value="Genomic_DNA"/>
</dbReference>
<evidence type="ECO:0000256" key="6">
    <source>
        <dbReference type="SAM" id="Coils"/>
    </source>
</evidence>
<reference evidence="10 11" key="1">
    <citation type="journal article" date="2016" name="Environ. Microbiol.">
        <title>New Methyloceanibacter diversity from North Sea sediments includes methanotroph containing solely the soluble methane monooxygenase.</title>
        <authorList>
            <person name="Vekeman B."/>
            <person name="Kerckhof F.M."/>
            <person name="Cremers G."/>
            <person name="de Vos P."/>
            <person name="Vandamme P."/>
            <person name="Boon N."/>
            <person name="Op den Camp H.J."/>
            <person name="Heylen K."/>
        </authorList>
    </citation>
    <scope>NUCLEOTIDE SEQUENCE [LARGE SCALE GENOMIC DNA]</scope>
    <source>
        <strain evidence="10 11">R-67176</strain>
    </source>
</reference>
<feature type="region of interest" description="Disordered" evidence="7">
    <location>
        <begin position="496"/>
        <end position="826"/>
    </location>
</feature>
<evidence type="ECO:0000256" key="3">
    <source>
        <dbReference type="ARBA" id="ARBA00022692"/>
    </source>
</evidence>
<keyword evidence="2" id="KW-1003">Cell membrane</keyword>
<name>A0A1E3VL85_9HYPH</name>
<keyword evidence="5 8" id="KW-0472">Membrane</keyword>
<feature type="compositionally biased region" description="Basic and acidic residues" evidence="7">
    <location>
        <begin position="526"/>
        <end position="536"/>
    </location>
</feature>
<organism evidence="10 11">
    <name type="scientific">Methyloceanibacter stevinii</name>
    <dbReference type="NCBI Taxonomy" id="1774970"/>
    <lineage>
        <taxon>Bacteria</taxon>
        <taxon>Pseudomonadati</taxon>
        <taxon>Pseudomonadota</taxon>
        <taxon>Alphaproteobacteria</taxon>
        <taxon>Hyphomicrobiales</taxon>
        <taxon>Hyphomicrobiaceae</taxon>
        <taxon>Methyloceanibacter</taxon>
    </lineage>
</organism>
<feature type="compositionally biased region" description="Low complexity" evidence="7">
    <location>
        <begin position="801"/>
        <end position="812"/>
    </location>
</feature>
<dbReference type="PANTHER" id="PTHR32309">
    <property type="entry name" value="TYROSINE-PROTEIN KINASE"/>
    <property type="match status" value="1"/>
</dbReference>
<feature type="transmembrane region" description="Helical" evidence="8">
    <location>
        <begin position="23"/>
        <end position="41"/>
    </location>
</feature>
<evidence type="ECO:0000256" key="2">
    <source>
        <dbReference type="ARBA" id="ARBA00022475"/>
    </source>
</evidence>
<evidence type="ECO:0000313" key="11">
    <source>
        <dbReference type="Proteomes" id="UP000094172"/>
    </source>
</evidence>
<dbReference type="Pfam" id="PF02706">
    <property type="entry name" value="Wzz"/>
    <property type="match status" value="1"/>
</dbReference>
<keyword evidence="4 8" id="KW-1133">Transmembrane helix</keyword>
<evidence type="ECO:0000259" key="9">
    <source>
        <dbReference type="Pfam" id="PF02706"/>
    </source>
</evidence>
<dbReference type="InterPro" id="IPR027417">
    <property type="entry name" value="P-loop_NTPase"/>
</dbReference>
<sequence>MPPADDIDLGSLGSALWRAKGRIIALSLLAGAITFIALSMMRPLYTSEARILVQNEETAFTRPTNEQSAANYRVTLDEQAVQSQVQVLNSRDLILQVVRDLDLTQNAAFLRDAGGSPIGRLLRAIGLGGSTQESLEERAANAVAEHLDVFQLSNSSVIAIEYSSGDPQLAAQIANKLADVYIGWQRDAKIEQTKDATAWLDAQIKALRKATAESEAAVETFKASEGLYAGSNNITLNAQQLSELNSQLILAEAQESEAQARAKLIKQMLATSGDIDATPEVLNSQLVINLIEQRVLVQRQLAELSATLLPSHPRIQQLRSELADVRAQIRSEAKKVVQSLENLAQIAAAREASLRASLDAAKSRTSGQSEAEVKLRALEREAKANRDLLESYLARYRDASARHDVGAVPAQAAIVSRAHASVLPSFPRRGPITLLVIAATALLSIGTVLAKTIIVSGAPQRRERPSDFYGEEEEELVPSEPEYMSRAEMLALSRMNAPRQKPAQPQPARPKPSQGKPAATGAKPIIENRRLSETRGKPKAKHRPSQPPHGSSKPETTSGPQTAAKPAEAVAPKQPEPASEVAPASAKADVETKAATPEKTAETPKPDVTQKKRQRSVWRATKPAKRPSWLAVSEPRSATLDTPEEAPPEATKPDTLSADAQVQPPETAPAEKTELQTASADETPERAEAPTEGGTSAGVLAALAAPAAAIAAKAAMSESEKRSSPDKGPAGDKPAGEGAENNAASKPEQPASPSTDFVQRMRRDAIKRSEAEEATTSAKRRAAGLFGRLRGKPTKEKTTGAAEESALTAKAAQDASAPQYENESEMAALSPNDLRHYLTQRIAASDENEELETQAVVEPDVEALGPVMGSLHEVVGTVLKSSTGGLPRALLVAGTSVRSPSPQAAIGIARDLASRNEQVALVDLAKGAAVVSGRLNMPRVPGFSDLAVGAVDFADVVNLDDGSTLQVIPAGNPTLNDGYDAPDKFMRVFEALTQTYDCVVLHADMAAIDSLMPALKFELPVAVAVLPPRATPEEERDPLAIIQRLGCPIVVHGTPMKHRQRRFSLFGRKVAV</sequence>
<feature type="compositionally biased region" description="Low complexity" evidence="7">
    <location>
        <begin position="576"/>
        <end position="598"/>
    </location>
</feature>
<dbReference type="PANTHER" id="PTHR32309:SF13">
    <property type="entry name" value="FERRIC ENTEROBACTIN TRANSPORT PROTEIN FEPE"/>
    <property type="match status" value="1"/>
</dbReference>
<proteinExistence type="predicted"/>
<accession>A0A1E3VL85</accession>
<evidence type="ECO:0000256" key="5">
    <source>
        <dbReference type="ARBA" id="ARBA00023136"/>
    </source>
</evidence>
<keyword evidence="11" id="KW-1185">Reference proteome</keyword>
<evidence type="ECO:0000256" key="1">
    <source>
        <dbReference type="ARBA" id="ARBA00004651"/>
    </source>
</evidence>
<dbReference type="Gene3D" id="3.40.50.300">
    <property type="entry name" value="P-loop containing nucleotide triphosphate hydrolases"/>
    <property type="match status" value="1"/>
</dbReference>
<dbReference type="AlphaFoldDB" id="A0A1E3VL85"/>
<dbReference type="InterPro" id="IPR050445">
    <property type="entry name" value="Bact_polysacc_biosynth/exp"/>
</dbReference>
<feature type="region of interest" description="Disordered" evidence="7">
    <location>
        <begin position="459"/>
        <end position="483"/>
    </location>
</feature>
<evidence type="ECO:0000313" key="10">
    <source>
        <dbReference type="EMBL" id="ODR94298.1"/>
    </source>
</evidence>
<dbReference type="InterPro" id="IPR003856">
    <property type="entry name" value="LPS_length_determ_N"/>
</dbReference>
<evidence type="ECO:0000256" key="7">
    <source>
        <dbReference type="SAM" id="MobiDB-lite"/>
    </source>
</evidence>
<feature type="compositionally biased region" description="Low complexity" evidence="7">
    <location>
        <begin position="701"/>
        <end position="715"/>
    </location>
</feature>
<feature type="coiled-coil region" evidence="6">
    <location>
        <begin position="368"/>
        <end position="395"/>
    </location>
</feature>
<dbReference type="SUPFAM" id="SSF52540">
    <property type="entry name" value="P-loop containing nucleoside triphosphate hydrolases"/>
    <property type="match status" value="1"/>
</dbReference>
<evidence type="ECO:0000256" key="8">
    <source>
        <dbReference type="SAM" id="Phobius"/>
    </source>
</evidence>
<dbReference type="GO" id="GO:0004713">
    <property type="term" value="F:protein tyrosine kinase activity"/>
    <property type="evidence" value="ECO:0007669"/>
    <property type="project" value="TreeGrafter"/>
</dbReference>
<evidence type="ECO:0000256" key="4">
    <source>
        <dbReference type="ARBA" id="ARBA00022989"/>
    </source>
</evidence>
<dbReference type="Proteomes" id="UP000094172">
    <property type="component" value="Unassembled WGS sequence"/>
</dbReference>
<keyword evidence="3 8" id="KW-0812">Transmembrane</keyword>
<comment type="caution">
    <text evidence="10">The sequence shown here is derived from an EMBL/GenBank/DDBJ whole genome shotgun (WGS) entry which is preliminary data.</text>
</comment>
<feature type="domain" description="Polysaccharide chain length determinant N-terminal" evidence="9">
    <location>
        <begin position="5"/>
        <end position="101"/>
    </location>
</feature>
<comment type="subcellular location">
    <subcellularLocation>
        <location evidence="1">Cell membrane</location>
        <topology evidence="1">Multi-pass membrane protein</topology>
    </subcellularLocation>
</comment>
<protein>
    <recommendedName>
        <fullName evidence="9">Polysaccharide chain length determinant N-terminal domain-containing protein</fullName>
    </recommendedName>
</protein>
<gene>
    <name evidence="10" type="ORF">AUC70_06285</name>
</gene>
<dbReference type="STRING" id="1774970.AUC70_06285"/>
<keyword evidence="6" id="KW-0175">Coiled coil</keyword>
<feature type="compositionally biased region" description="Basic and acidic residues" evidence="7">
    <location>
        <begin position="599"/>
        <end position="610"/>
    </location>
</feature>
<dbReference type="GO" id="GO:0005886">
    <property type="term" value="C:plasma membrane"/>
    <property type="evidence" value="ECO:0007669"/>
    <property type="project" value="UniProtKB-SubCell"/>
</dbReference>
<feature type="compositionally biased region" description="Basic and acidic residues" evidence="7">
    <location>
        <begin position="759"/>
        <end position="771"/>
    </location>
</feature>